<dbReference type="Proteomes" id="UP001206639">
    <property type="component" value="Unassembled WGS sequence"/>
</dbReference>
<dbReference type="PANTHER" id="PTHR30055:SF148">
    <property type="entry name" value="TETR-FAMILY TRANSCRIPTIONAL REGULATOR"/>
    <property type="match status" value="1"/>
</dbReference>
<evidence type="ECO:0000313" key="7">
    <source>
        <dbReference type="EMBL" id="MCT7661474.1"/>
    </source>
</evidence>
<feature type="DNA-binding region" description="H-T-H motif" evidence="4">
    <location>
        <begin position="40"/>
        <end position="59"/>
    </location>
</feature>
<comment type="caution">
    <text evidence="7">The sequence shown here is derived from an EMBL/GenBank/DDBJ whole genome shotgun (WGS) entry which is preliminary data.</text>
</comment>
<evidence type="ECO:0000256" key="2">
    <source>
        <dbReference type="ARBA" id="ARBA00023125"/>
    </source>
</evidence>
<dbReference type="Pfam" id="PF16859">
    <property type="entry name" value="TetR_C_11"/>
    <property type="match status" value="1"/>
</dbReference>
<evidence type="ECO:0000256" key="3">
    <source>
        <dbReference type="ARBA" id="ARBA00023163"/>
    </source>
</evidence>
<dbReference type="SUPFAM" id="SSF46689">
    <property type="entry name" value="Homeodomain-like"/>
    <property type="match status" value="1"/>
</dbReference>
<dbReference type="InterPro" id="IPR050109">
    <property type="entry name" value="HTH-type_TetR-like_transc_reg"/>
</dbReference>
<dbReference type="PANTHER" id="PTHR30055">
    <property type="entry name" value="HTH-TYPE TRANSCRIPTIONAL REGULATOR RUTR"/>
    <property type="match status" value="1"/>
</dbReference>
<organism evidence="7 8">
    <name type="scientific">Mycobacterium deserti</name>
    <dbReference type="NCBI Taxonomy" id="2978347"/>
    <lineage>
        <taxon>Bacteria</taxon>
        <taxon>Bacillati</taxon>
        <taxon>Actinomycetota</taxon>
        <taxon>Actinomycetes</taxon>
        <taxon>Mycobacteriales</taxon>
        <taxon>Mycobacteriaceae</taxon>
        <taxon>Mycobacterium</taxon>
    </lineage>
</organism>
<proteinExistence type="predicted"/>
<feature type="compositionally biased region" description="Low complexity" evidence="5">
    <location>
        <begin position="1"/>
        <end position="10"/>
    </location>
</feature>
<dbReference type="SUPFAM" id="SSF48498">
    <property type="entry name" value="Tetracyclin repressor-like, C-terminal domain"/>
    <property type="match status" value="1"/>
</dbReference>
<keyword evidence="2 4" id="KW-0238">DNA-binding</keyword>
<name>A0ABT2MGQ6_9MYCO</name>
<keyword evidence="1" id="KW-0805">Transcription regulation</keyword>
<evidence type="ECO:0000259" key="6">
    <source>
        <dbReference type="PROSITE" id="PS50977"/>
    </source>
</evidence>
<dbReference type="EMBL" id="JAODWD010000006">
    <property type="protein sequence ID" value="MCT7661474.1"/>
    <property type="molecule type" value="Genomic_DNA"/>
</dbReference>
<dbReference type="InterPro" id="IPR001647">
    <property type="entry name" value="HTH_TetR"/>
</dbReference>
<dbReference type="Pfam" id="PF00440">
    <property type="entry name" value="TetR_N"/>
    <property type="match status" value="1"/>
</dbReference>
<evidence type="ECO:0000256" key="1">
    <source>
        <dbReference type="ARBA" id="ARBA00023015"/>
    </source>
</evidence>
<dbReference type="InterPro" id="IPR011075">
    <property type="entry name" value="TetR_C"/>
</dbReference>
<feature type="region of interest" description="Disordered" evidence="5">
    <location>
        <begin position="1"/>
        <end position="20"/>
    </location>
</feature>
<keyword evidence="8" id="KW-1185">Reference proteome</keyword>
<protein>
    <submittedName>
        <fullName evidence="7">TetR/AcrR family transcriptional regulator</fullName>
    </submittedName>
</protein>
<keyword evidence="3" id="KW-0804">Transcription</keyword>
<evidence type="ECO:0000256" key="5">
    <source>
        <dbReference type="SAM" id="MobiDB-lite"/>
    </source>
</evidence>
<dbReference type="InterPro" id="IPR009057">
    <property type="entry name" value="Homeodomain-like_sf"/>
</dbReference>
<gene>
    <name evidence="7" type="ORF">N4S67_23990</name>
</gene>
<sequence length="198" mass="21568">MTTRPAAPRTPGRPRSEQSRVAVLRATSELLHEVGVKSMTTEEISARSGASKATIYKWWPNKYAVAIEAFLTEMMAESPDPDTGSADEDFRRVMRGLAHFYTGPSGRVFAQLVGEAQSDPAVRDELQAHLVAPRRALMQAVWERGVARGELRADVDPGVAADLMIGPVLYRLMLGHSPLDEAATDTLVQTAIRGLGNE</sequence>
<dbReference type="RefSeq" id="WP_260995536.1">
    <property type="nucleotide sequence ID" value="NZ_JAODWD010000006.1"/>
</dbReference>
<dbReference type="Gene3D" id="1.10.357.10">
    <property type="entry name" value="Tetracycline Repressor, domain 2"/>
    <property type="match status" value="1"/>
</dbReference>
<dbReference type="Gene3D" id="1.10.10.60">
    <property type="entry name" value="Homeodomain-like"/>
    <property type="match status" value="1"/>
</dbReference>
<evidence type="ECO:0000313" key="8">
    <source>
        <dbReference type="Proteomes" id="UP001206639"/>
    </source>
</evidence>
<evidence type="ECO:0000256" key="4">
    <source>
        <dbReference type="PROSITE-ProRule" id="PRU00335"/>
    </source>
</evidence>
<reference evidence="8" key="1">
    <citation type="submission" date="2023-07" db="EMBL/GenBank/DDBJ databases">
        <authorList>
            <person name="Deng Y."/>
            <person name="Zhang Y.-Q."/>
        </authorList>
    </citation>
    <scope>NUCLEOTIDE SEQUENCE [LARGE SCALE GENOMIC DNA]</scope>
    <source>
        <strain evidence="8">CPCC 205710</strain>
    </source>
</reference>
<dbReference type="InterPro" id="IPR036271">
    <property type="entry name" value="Tet_transcr_reg_TetR-rel_C_sf"/>
</dbReference>
<accession>A0ABT2MGQ6</accession>
<dbReference type="PROSITE" id="PS50977">
    <property type="entry name" value="HTH_TETR_2"/>
    <property type="match status" value="1"/>
</dbReference>
<feature type="domain" description="HTH tetR-type" evidence="6">
    <location>
        <begin position="17"/>
        <end position="77"/>
    </location>
</feature>